<dbReference type="PANTHER" id="PTHR23135:SF4">
    <property type="entry name" value="UDP-N-ACETYLMURAMOYL-L-ALANYL-D-GLUTAMATE--2,6-DIAMINOPIMELATE LIGASE MURE HOMOLOG, CHLOROPLASTIC"/>
    <property type="match status" value="1"/>
</dbReference>
<feature type="non-terminal residue" evidence="3">
    <location>
        <position position="192"/>
    </location>
</feature>
<dbReference type="PANTHER" id="PTHR23135">
    <property type="entry name" value="MUR LIGASE FAMILY MEMBER"/>
    <property type="match status" value="1"/>
</dbReference>
<dbReference type="Proteomes" id="UP001519887">
    <property type="component" value="Unassembled WGS sequence"/>
</dbReference>
<protein>
    <submittedName>
        <fullName evidence="3">UDP-N-acetylmuramoyl-L-alanyl-D-glutamate--2, 6-diaminopimelate ligase</fullName>
    </submittedName>
</protein>
<dbReference type="InterPro" id="IPR013221">
    <property type="entry name" value="Mur_ligase_cen"/>
</dbReference>
<name>A0ABS7CKH5_9BACL</name>
<reference evidence="3 4" key="1">
    <citation type="submission" date="2021-07" db="EMBL/GenBank/DDBJ databases">
        <title>Paenibacillus radiodurans sp. nov., isolated from the southeastern edge of Tengger Desert.</title>
        <authorList>
            <person name="Zhang G."/>
        </authorList>
    </citation>
    <scope>NUCLEOTIDE SEQUENCE [LARGE SCALE GENOMIC DNA]</scope>
    <source>
        <strain evidence="3 4">CCM 7311</strain>
    </source>
</reference>
<keyword evidence="3" id="KW-0436">Ligase</keyword>
<comment type="pathway">
    <text evidence="1">Cell wall biogenesis; peptidoglycan biosynthesis.</text>
</comment>
<organism evidence="3 4">
    <name type="scientific">Paenibacillus sepulcri</name>
    <dbReference type="NCBI Taxonomy" id="359917"/>
    <lineage>
        <taxon>Bacteria</taxon>
        <taxon>Bacillati</taxon>
        <taxon>Bacillota</taxon>
        <taxon>Bacilli</taxon>
        <taxon>Bacillales</taxon>
        <taxon>Paenibacillaceae</taxon>
        <taxon>Paenibacillus</taxon>
    </lineage>
</organism>
<evidence type="ECO:0000313" key="4">
    <source>
        <dbReference type="Proteomes" id="UP001519887"/>
    </source>
</evidence>
<accession>A0ABS7CKH5</accession>
<dbReference type="EMBL" id="JAHZIK010002962">
    <property type="protein sequence ID" value="MBW7461447.1"/>
    <property type="molecule type" value="Genomic_DNA"/>
</dbReference>
<dbReference type="Gene3D" id="3.40.1190.10">
    <property type="entry name" value="Mur-like, catalytic domain"/>
    <property type="match status" value="1"/>
</dbReference>
<gene>
    <name evidence="3" type="ORF">K0U00_46065</name>
</gene>
<feature type="domain" description="Mur ligase central" evidence="2">
    <location>
        <begin position="2"/>
        <end position="154"/>
    </location>
</feature>
<dbReference type="InterPro" id="IPR036565">
    <property type="entry name" value="Mur-like_cat_sf"/>
</dbReference>
<evidence type="ECO:0000259" key="2">
    <source>
        <dbReference type="Pfam" id="PF08245"/>
    </source>
</evidence>
<dbReference type="Pfam" id="PF08245">
    <property type="entry name" value="Mur_ligase_M"/>
    <property type="match status" value="1"/>
</dbReference>
<dbReference type="SUPFAM" id="SSF53623">
    <property type="entry name" value="MurD-like peptide ligases, catalytic domain"/>
    <property type="match status" value="1"/>
</dbReference>
<proteinExistence type="predicted"/>
<comment type="caution">
    <text evidence="3">The sequence shown here is derived from an EMBL/GenBank/DDBJ whole genome shotgun (WGS) entry which is preliminary data.</text>
</comment>
<dbReference type="GO" id="GO:0016874">
    <property type="term" value="F:ligase activity"/>
    <property type="evidence" value="ECO:0007669"/>
    <property type="project" value="UniProtKB-KW"/>
</dbReference>
<feature type="non-terminal residue" evidence="3">
    <location>
        <position position="1"/>
    </location>
</feature>
<sequence length="192" mass="20707">LAGMVESGSDYCVMEASSHALEQGRVKGCRYRTAIFTNLTQDHLDYHYTMERYAAAKELLFSRLGNEYANSQGDRTFAVLNADDEASEGFAKATAAEVITYGVDQEADIRATHVRITAHGTSFHVNTFKGEADITLQMTGKFNVYNALAAIGAALIEEVPLAQIKASLESLPGVPGRVEAVNAGQPFAVIVD</sequence>
<evidence type="ECO:0000256" key="1">
    <source>
        <dbReference type="ARBA" id="ARBA00004752"/>
    </source>
</evidence>
<evidence type="ECO:0000313" key="3">
    <source>
        <dbReference type="EMBL" id="MBW7461447.1"/>
    </source>
</evidence>
<keyword evidence="4" id="KW-1185">Reference proteome</keyword>